<protein>
    <recommendedName>
        <fullName evidence="3">Reverse transcriptase domain-containing protein</fullName>
    </recommendedName>
</protein>
<name>A0A2Z6QU08_9GLOM</name>
<evidence type="ECO:0000313" key="2">
    <source>
        <dbReference type="Proteomes" id="UP000247702"/>
    </source>
</evidence>
<dbReference type="EMBL" id="BEXD01000094">
    <property type="protein sequence ID" value="GBB84208.1"/>
    <property type="molecule type" value="Genomic_DNA"/>
</dbReference>
<evidence type="ECO:0008006" key="3">
    <source>
        <dbReference type="Google" id="ProtNLM"/>
    </source>
</evidence>
<dbReference type="Proteomes" id="UP000247702">
    <property type="component" value="Unassembled WGS sequence"/>
</dbReference>
<sequence length="116" mass="12838">MVDPYILHFASLLPSEVAINPVFKINNLVFMDDSNLVSSTKSGMEYMLSITEEFYTLNNTSANHQKYTLISNLLPLSTTSSLSLVDFNLTLSSLNTISTLQIIPISITSSFHFLGV</sequence>
<gene>
    <name evidence="1" type="ORF">RclHR1_10820014</name>
</gene>
<dbReference type="AlphaFoldDB" id="A0A2Z6QU08"/>
<organism evidence="1 2">
    <name type="scientific">Rhizophagus clarus</name>
    <dbReference type="NCBI Taxonomy" id="94130"/>
    <lineage>
        <taxon>Eukaryota</taxon>
        <taxon>Fungi</taxon>
        <taxon>Fungi incertae sedis</taxon>
        <taxon>Mucoromycota</taxon>
        <taxon>Glomeromycotina</taxon>
        <taxon>Glomeromycetes</taxon>
        <taxon>Glomerales</taxon>
        <taxon>Glomeraceae</taxon>
        <taxon>Rhizophagus</taxon>
    </lineage>
</organism>
<accession>A0A2Z6QU08</accession>
<evidence type="ECO:0000313" key="1">
    <source>
        <dbReference type="EMBL" id="GBB84208.1"/>
    </source>
</evidence>
<keyword evidence="2" id="KW-1185">Reference proteome</keyword>
<comment type="caution">
    <text evidence="1">The sequence shown here is derived from an EMBL/GenBank/DDBJ whole genome shotgun (WGS) entry which is preliminary data.</text>
</comment>
<proteinExistence type="predicted"/>
<reference evidence="1 2" key="1">
    <citation type="submission" date="2017-11" db="EMBL/GenBank/DDBJ databases">
        <title>The genome of Rhizophagus clarus HR1 reveals common genetic basis of auxotrophy among arbuscular mycorrhizal fungi.</title>
        <authorList>
            <person name="Kobayashi Y."/>
        </authorList>
    </citation>
    <scope>NUCLEOTIDE SEQUENCE [LARGE SCALE GENOMIC DNA]</scope>
    <source>
        <strain evidence="1 2">HR1</strain>
    </source>
</reference>